<evidence type="ECO:0000313" key="3">
    <source>
        <dbReference type="Proteomes" id="UP000033866"/>
    </source>
</evidence>
<evidence type="ECO:0000256" key="1">
    <source>
        <dbReference type="SAM" id="Phobius"/>
    </source>
</evidence>
<keyword evidence="1" id="KW-0472">Membrane</keyword>
<dbReference type="AlphaFoldDB" id="A0A0G0EFL1"/>
<comment type="caution">
    <text evidence="2">The sequence shown here is derived from an EMBL/GenBank/DDBJ whole genome shotgun (WGS) entry which is preliminary data.</text>
</comment>
<name>A0A0G0EFL1_9BACT</name>
<gene>
    <name evidence="2" type="ORF">UR61_C0004G0001</name>
</gene>
<evidence type="ECO:0000313" key="2">
    <source>
        <dbReference type="EMBL" id="KKP66127.1"/>
    </source>
</evidence>
<reference evidence="2 3" key="1">
    <citation type="journal article" date="2015" name="Nature">
        <title>rRNA introns, odd ribosomes, and small enigmatic genomes across a large radiation of phyla.</title>
        <authorList>
            <person name="Brown C.T."/>
            <person name="Hug L.A."/>
            <person name="Thomas B.C."/>
            <person name="Sharon I."/>
            <person name="Castelle C.J."/>
            <person name="Singh A."/>
            <person name="Wilkins M.J."/>
            <person name="Williams K.H."/>
            <person name="Banfield J.F."/>
        </authorList>
    </citation>
    <scope>NUCLEOTIDE SEQUENCE [LARGE SCALE GENOMIC DNA]</scope>
</reference>
<sequence length="161" mass="17440">AIRGFLYGELGINFILGIVAILLGILGLKDFFAYKPGGVGTEMPLFLRPKVSKLIAKVTSPFAAFTVGIFVTLFLLPCTIGPYVILGGLLAGEGFMDALPSLLLYNFIFVLPMIAVTLLVYIGSKKAEDVKDWKEKNVKYMHLVAGILLLAIGILMVLGKF</sequence>
<feature type="transmembrane region" description="Helical" evidence="1">
    <location>
        <begin position="62"/>
        <end position="90"/>
    </location>
</feature>
<dbReference type="EMBL" id="LBPV01000004">
    <property type="protein sequence ID" value="KKP66127.1"/>
    <property type="molecule type" value="Genomic_DNA"/>
</dbReference>
<keyword evidence="1" id="KW-0812">Transmembrane</keyword>
<feature type="transmembrane region" description="Helical" evidence="1">
    <location>
        <begin position="6"/>
        <end position="28"/>
    </location>
</feature>
<organism evidence="2 3">
    <name type="scientific">candidate division WS6 bacterium GW2011_GWE1_34_7</name>
    <dbReference type="NCBI Taxonomy" id="1619093"/>
    <lineage>
        <taxon>Bacteria</taxon>
        <taxon>Candidatus Dojkabacteria</taxon>
    </lineage>
</organism>
<keyword evidence="1" id="KW-1133">Transmembrane helix</keyword>
<feature type="non-terminal residue" evidence="2">
    <location>
        <position position="1"/>
    </location>
</feature>
<dbReference type="Proteomes" id="UP000033866">
    <property type="component" value="Unassembled WGS sequence"/>
</dbReference>
<protein>
    <submittedName>
        <fullName evidence="2">Cytochrome c biogenesis protein</fullName>
    </submittedName>
</protein>
<feature type="transmembrane region" description="Helical" evidence="1">
    <location>
        <begin position="102"/>
        <end position="122"/>
    </location>
</feature>
<feature type="transmembrane region" description="Helical" evidence="1">
    <location>
        <begin position="143"/>
        <end position="159"/>
    </location>
</feature>
<accession>A0A0G0EFL1</accession>
<proteinExistence type="predicted"/>